<comment type="caution">
    <text evidence="1">The sequence shown here is derived from an EMBL/GenBank/DDBJ whole genome shotgun (WGS) entry which is preliminary data.</text>
</comment>
<keyword evidence="2" id="KW-1185">Reference proteome</keyword>
<dbReference type="Proteomes" id="UP001203880">
    <property type="component" value="Unassembled WGS sequence"/>
</dbReference>
<dbReference type="Gene3D" id="3.50.30.50">
    <property type="entry name" value="Putative cyclase"/>
    <property type="match status" value="1"/>
</dbReference>
<proteinExistence type="predicted"/>
<dbReference type="Pfam" id="PF04199">
    <property type="entry name" value="Cyclase"/>
    <property type="match status" value="1"/>
</dbReference>
<evidence type="ECO:0000313" key="2">
    <source>
        <dbReference type="Proteomes" id="UP001203880"/>
    </source>
</evidence>
<dbReference type="EMBL" id="JAMFMB010000035">
    <property type="protein sequence ID" value="MCL6285691.1"/>
    <property type="molecule type" value="Genomic_DNA"/>
</dbReference>
<protein>
    <submittedName>
        <fullName evidence="1">Cyclase family protein</fullName>
    </submittedName>
</protein>
<dbReference type="RefSeq" id="WP_249712725.1">
    <property type="nucleotide sequence ID" value="NZ_JAMFMB010000035.1"/>
</dbReference>
<dbReference type="SUPFAM" id="SSF102198">
    <property type="entry name" value="Putative cyclase"/>
    <property type="match status" value="1"/>
</dbReference>
<evidence type="ECO:0000313" key="1">
    <source>
        <dbReference type="EMBL" id="MCL6285691.1"/>
    </source>
</evidence>
<organism evidence="1 2">
    <name type="scientific">Ruegeria spongiae</name>
    <dbReference type="NCBI Taxonomy" id="2942209"/>
    <lineage>
        <taxon>Bacteria</taxon>
        <taxon>Pseudomonadati</taxon>
        <taxon>Pseudomonadota</taxon>
        <taxon>Alphaproteobacteria</taxon>
        <taxon>Rhodobacterales</taxon>
        <taxon>Roseobacteraceae</taxon>
        <taxon>Ruegeria</taxon>
    </lineage>
</organism>
<sequence>MPDWIDLTFPLNDQTAIYAEDGYADPPFAATRWSTIAKNRFEVWQLALGTQTGTHIDAPAHFAQGGATIERMQPGDMVGTYQRIDVGTLQATDTAPMWTGASHLFLDARAPHLAPTEALRALIDLPATVWVLAGELRVDHEDPLWLHVTLAQAGKFLAEDLCCAHLGDIPDQGQIATVPLNLTGLSGSPARVLLRG</sequence>
<dbReference type="InterPro" id="IPR037175">
    <property type="entry name" value="KFase_sf"/>
</dbReference>
<reference evidence="1" key="1">
    <citation type="submission" date="2022-05" db="EMBL/GenBank/DDBJ databases">
        <authorList>
            <person name="Park J.-S."/>
        </authorList>
    </citation>
    <scope>NUCLEOTIDE SEQUENCE</scope>
    <source>
        <strain evidence="1">2012CJ41-6</strain>
    </source>
</reference>
<accession>A0ABT0Q739</accession>
<gene>
    <name evidence="1" type="ORF">M3P21_19355</name>
</gene>
<dbReference type="InterPro" id="IPR007325">
    <property type="entry name" value="KFase/CYL"/>
</dbReference>
<name>A0ABT0Q739_9RHOB</name>